<dbReference type="InterPro" id="IPR016166">
    <property type="entry name" value="FAD-bd_PCMH"/>
</dbReference>
<dbReference type="Gene3D" id="3.30.465.10">
    <property type="match status" value="1"/>
</dbReference>
<dbReference type="Gene3D" id="3.40.462.20">
    <property type="match status" value="1"/>
</dbReference>
<dbReference type="InterPro" id="IPR036318">
    <property type="entry name" value="FAD-bd_PCMH-like_sf"/>
</dbReference>
<feature type="domain" description="FAD-binding PCMH-type" evidence="6">
    <location>
        <begin position="40"/>
        <end position="211"/>
    </location>
</feature>
<evidence type="ECO:0000256" key="1">
    <source>
        <dbReference type="ARBA" id="ARBA00001974"/>
    </source>
</evidence>
<dbReference type="PANTHER" id="PTHR42973">
    <property type="entry name" value="BINDING OXIDOREDUCTASE, PUTATIVE (AFU_ORTHOLOGUE AFUA_1G17690)-RELATED"/>
    <property type="match status" value="1"/>
</dbReference>
<gene>
    <name evidence="7" type="ORF">DSM104329_03413</name>
</gene>
<protein>
    <submittedName>
        <fullName evidence="7">6-hydroxy-D-nicotine oxidase</fullName>
        <ecNumber evidence="7">1.5.3.6</ecNumber>
    </submittedName>
</protein>
<dbReference type="InterPro" id="IPR012951">
    <property type="entry name" value="BBE"/>
</dbReference>
<keyword evidence="8" id="KW-1185">Reference proteome</keyword>
<dbReference type="InterPro" id="IPR016169">
    <property type="entry name" value="FAD-bd_PCMH_sub2"/>
</dbReference>
<evidence type="ECO:0000256" key="5">
    <source>
        <dbReference type="ARBA" id="ARBA00023002"/>
    </source>
</evidence>
<organism evidence="7 8">
    <name type="scientific">Capillimicrobium parvum</name>
    <dbReference type="NCBI Taxonomy" id="2884022"/>
    <lineage>
        <taxon>Bacteria</taxon>
        <taxon>Bacillati</taxon>
        <taxon>Actinomycetota</taxon>
        <taxon>Thermoleophilia</taxon>
        <taxon>Solirubrobacterales</taxon>
        <taxon>Capillimicrobiaceae</taxon>
        <taxon>Capillimicrobium</taxon>
    </lineage>
</organism>
<dbReference type="PANTHER" id="PTHR42973:SF39">
    <property type="entry name" value="FAD-BINDING PCMH-TYPE DOMAIN-CONTAINING PROTEIN"/>
    <property type="match status" value="1"/>
</dbReference>
<dbReference type="InterPro" id="IPR050416">
    <property type="entry name" value="FAD-linked_Oxidoreductase"/>
</dbReference>
<dbReference type="GO" id="GO:0018530">
    <property type="term" value="F:(R)-6-hydroxynicotine oxidase activity"/>
    <property type="evidence" value="ECO:0007669"/>
    <property type="project" value="UniProtKB-EC"/>
</dbReference>
<dbReference type="KEGG" id="sbae:DSM104329_03413"/>
<evidence type="ECO:0000259" key="6">
    <source>
        <dbReference type="PROSITE" id="PS51387"/>
    </source>
</evidence>
<evidence type="ECO:0000313" key="8">
    <source>
        <dbReference type="Proteomes" id="UP001162834"/>
    </source>
</evidence>
<dbReference type="Pfam" id="PF01565">
    <property type="entry name" value="FAD_binding_4"/>
    <property type="match status" value="1"/>
</dbReference>
<keyword evidence="3" id="KW-0285">Flavoprotein</keyword>
<evidence type="ECO:0000256" key="4">
    <source>
        <dbReference type="ARBA" id="ARBA00022827"/>
    </source>
</evidence>
<dbReference type="RefSeq" id="WP_259311064.1">
    <property type="nucleotide sequence ID" value="NZ_CP087164.1"/>
</dbReference>
<dbReference type="GO" id="GO:0071949">
    <property type="term" value="F:FAD binding"/>
    <property type="evidence" value="ECO:0007669"/>
    <property type="project" value="InterPro"/>
</dbReference>
<evidence type="ECO:0000313" key="7">
    <source>
        <dbReference type="EMBL" id="UGS37001.1"/>
    </source>
</evidence>
<dbReference type="SUPFAM" id="SSF55103">
    <property type="entry name" value="FAD-linked oxidases, C-terminal domain"/>
    <property type="match status" value="1"/>
</dbReference>
<dbReference type="AlphaFoldDB" id="A0A9E6XZ52"/>
<sequence>MSISASTQDRRQLLAERFDGILTGPGDAAYDETRRCYNGLVDKRPAIIATCRGTADVVEAVRFATGQGLDVAVRGGGHNAAGRAMCDDGLVVDLSLMRGVDVDPETRTARVQGGALWRDVNRETGVHGLAVTGGAISTTGVGGYTLGGGLGWLMGLHGLAADNLVEAEVVLATGEVVRARADHHEDLFWAIRGGGGNFGVVTSFALRLHHHPEVVGGVIAHPLDAAADMLRFYREVTADVPDALTVFAAVLHAPDGSGVPLGALLVCHAGERAQAERDVQRLAEWGSPVMAEVGPMPYPAVNTMLDAGFPPGSLNYWKSTFVRDLDDGLFELMVHRIADCPSPMTGILLEHFHGEVTRVDPAATAVPHRRPGYNLLIPSLWTDPATTDANVRWVRETFAATAPYRAGARWLNYFDDDEEPGSLDHAYGPNLVRLAQVKRRYDPANVLHHNQNILPARDEAGAPASTAGR</sequence>
<dbReference type="InterPro" id="IPR016164">
    <property type="entry name" value="FAD-linked_Oxase-like_C"/>
</dbReference>
<dbReference type="SUPFAM" id="SSF56176">
    <property type="entry name" value="FAD-binding/transporter-associated domain-like"/>
    <property type="match status" value="1"/>
</dbReference>
<dbReference type="EC" id="1.5.3.6" evidence="7"/>
<dbReference type="Proteomes" id="UP001162834">
    <property type="component" value="Chromosome"/>
</dbReference>
<dbReference type="Pfam" id="PF08031">
    <property type="entry name" value="BBE"/>
    <property type="match status" value="1"/>
</dbReference>
<keyword evidence="4" id="KW-0274">FAD</keyword>
<comment type="similarity">
    <text evidence="2">Belongs to the oxygen-dependent FAD-linked oxidoreductase family.</text>
</comment>
<keyword evidence="5 7" id="KW-0560">Oxidoreductase</keyword>
<dbReference type="InterPro" id="IPR006094">
    <property type="entry name" value="Oxid_FAD_bind_N"/>
</dbReference>
<dbReference type="PROSITE" id="PS51387">
    <property type="entry name" value="FAD_PCMH"/>
    <property type="match status" value="1"/>
</dbReference>
<dbReference type="PROSITE" id="PS00862">
    <property type="entry name" value="OX2_COVAL_FAD"/>
    <property type="match status" value="1"/>
</dbReference>
<name>A0A9E6XZ52_9ACTN</name>
<comment type="cofactor">
    <cofactor evidence="1">
        <name>FAD</name>
        <dbReference type="ChEBI" id="CHEBI:57692"/>
    </cofactor>
</comment>
<accession>A0A9E6XZ52</accession>
<reference evidence="7" key="1">
    <citation type="journal article" date="2022" name="Int. J. Syst. Evol. Microbiol.">
        <title>Pseudomonas aegrilactucae sp. nov. and Pseudomonas morbosilactucae sp. nov., pathogens causing bacterial rot of lettuce in Japan.</title>
        <authorList>
            <person name="Sawada H."/>
            <person name="Fujikawa T."/>
            <person name="Satou M."/>
        </authorList>
    </citation>
    <scope>NUCLEOTIDE SEQUENCE</scope>
    <source>
        <strain evidence="7">0166_1</strain>
    </source>
</reference>
<evidence type="ECO:0000256" key="3">
    <source>
        <dbReference type="ARBA" id="ARBA00022630"/>
    </source>
</evidence>
<dbReference type="InterPro" id="IPR006093">
    <property type="entry name" value="Oxy_OxRdtase_FAD_BS"/>
</dbReference>
<evidence type="ECO:0000256" key="2">
    <source>
        <dbReference type="ARBA" id="ARBA00005466"/>
    </source>
</evidence>
<dbReference type="InterPro" id="IPR016167">
    <property type="entry name" value="FAD-bd_PCMH_sub1"/>
</dbReference>
<proteinExistence type="inferred from homology"/>
<dbReference type="Gene3D" id="3.30.43.10">
    <property type="entry name" value="Uridine Diphospho-n-acetylenolpyruvylglucosamine Reductase, domain 2"/>
    <property type="match status" value="1"/>
</dbReference>
<dbReference type="EMBL" id="CP087164">
    <property type="protein sequence ID" value="UGS37001.1"/>
    <property type="molecule type" value="Genomic_DNA"/>
</dbReference>